<accession>A0A4U1CPV5</accession>
<proteinExistence type="predicted"/>
<dbReference type="AlphaFoldDB" id="A0A4U1CPV5"/>
<gene>
    <name evidence="1" type="ORF">FA048_07770</name>
</gene>
<dbReference type="Proteomes" id="UP000309488">
    <property type="component" value="Unassembled WGS sequence"/>
</dbReference>
<dbReference type="EMBL" id="SWBR01000002">
    <property type="protein sequence ID" value="TKC10097.1"/>
    <property type="molecule type" value="Genomic_DNA"/>
</dbReference>
<dbReference type="OrthoDB" id="8481042at2"/>
<dbReference type="RefSeq" id="WP_136839671.1">
    <property type="nucleotide sequence ID" value="NZ_SWBR01000002.1"/>
</dbReference>
<evidence type="ECO:0000313" key="1">
    <source>
        <dbReference type="EMBL" id="TKC10097.1"/>
    </source>
</evidence>
<protein>
    <recommendedName>
        <fullName evidence="3">ABM domain-containing protein</fullName>
    </recommendedName>
</protein>
<sequence>MISVKVSYTVKPEYVQQNKQNINNFLSDFKKQKTLNFLYNVYLQEDKVTFIHISMYENEEVQNQILNIPSFIQFQKERDKSGLNDSHKIEYIEFIGSSLNLL</sequence>
<comment type="caution">
    <text evidence="1">The sequence shown here is derived from an EMBL/GenBank/DDBJ whole genome shotgun (WGS) entry which is preliminary data.</text>
</comment>
<evidence type="ECO:0008006" key="3">
    <source>
        <dbReference type="Google" id="ProtNLM"/>
    </source>
</evidence>
<name>A0A4U1CPV5_9SPHI</name>
<reference evidence="1 2" key="1">
    <citation type="submission" date="2019-04" db="EMBL/GenBank/DDBJ databases">
        <title>Pedobacter sp. RP-3-22 sp. nov., isolated from Arctic soil.</title>
        <authorList>
            <person name="Dahal R.H."/>
            <person name="Kim D.-U."/>
        </authorList>
    </citation>
    <scope>NUCLEOTIDE SEQUENCE [LARGE SCALE GENOMIC DNA]</scope>
    <source>
        <strain evidence="1 2">RP-3-22</strain>
    </source>
</reference>
<organism evidence="1 2">
    <name type="scientific">Pedobacter polaris</name>
    <dbReference type="NCBI Taxonomy" id="2571273"/>
    <lineage>
        <taxon>Bacteria</taxon>
        <taxon>Pseudomonadati</taxon>
        <taxon>Bacteroidota</taxon>
        <taxon>Sphingobacteriia</taxon>
        <taxon>Sphingobacteriales</taxon>
        <taxon>Sphingobacteriaceae</taxon>
        <taxon>Pedobacter</taxon>
    </lineage>
</organism>
<evidence type="ECO:0000313" key="2">
    <source>
        <dbReference type="Proteomes" id="UP000309488"/>
    </source>
</evidence>
<keyword evidence="2" id="KW-1185">Reference proteome</keyword>